<dbReference type="Gene3D" id="3.60.21.70">
    <property type="entry name" value="PhoD-like phosphatase"/>
    <property type="match status" value="1"/>
</dbReference>
<dbReference type="PANTHER" id="PTHR43606:SF2">
    <property type="entry name" value="ALKALINE PHOSPHATASE FAMILY PROTEIN (AFU_ORTHOLOGUE AFUA_5G03860)"/>
    <property type="match status" value="1"/>
</dbReference>
<dbReference type="AlphaFoldDB" id="A0A933RUM0"/>
<dbReference type="SUPFAM" id="SSF56300">
    <property type="entry name" value="Metallo-dependent phosphatases"/>
    <property type="match status" value="1"/>
</dbReference>
<dbReference type="InterPro" id="IPR029052">
    <property type="entry name" value="Metallo-depent_PP-like"/>
</dbReference>
<comment type="caution">
    <text evidence="3">The sequence shown here is derived from an EMBL/GenBank/DDBJ whole genome shotgun (WGS) entry which is preliminary data.</text>
</comment>
<proteinExistence type="predicted"/>
<evidence type="ECO:0000313" key="4">
    <source>
        <dbReference type="Proteomes" id="UP000782519"/>
    </source>
</evidence>
<dbReference type="PROSITE" id="PS51318">
    <property type="entry name" value="TAT"/>
    <property type="match status" value="1"/>
</dbReference>
<dbReference type="Pfam" id="PF16655">
    <property type="entry name" value="PhoD_N"/>
    <property type="match status" value="1"/>
</dbReference>
<dbReference type="CDD" id="cd07389">
    <property type="entry name" value="MPP_PhoD"/>
    <property type="match status" value="1"/>
</dbReference>
<feature type="domain" description="PhoD-like phosphatase metallophosphatase" evidence="1">
    <location>
        <begin position="158"/>
        <end position="505"/>
    </location>
</feature>
<organism evidence="3 4">
    <name type="scientific">Rhodopseudomonas palustris</name>
    <dbReference type="NCBI Taxonomy" id="1076"/>
    <lineage>
        <taxon>Bacteria</taxon>
        <taxon>Pseudomonadati</taxon>
        <taxon>Pseudomonadota</taxon>
        <taxon>Alphaproteobacteria</taxon>
        <taxon>Hyphomicrobiales</taxon>
        <taxon>Nitrobacteraceae</taxon>
        <taxon>Rhodopseudomonas</taxon>
    </lineage>
</organism>
<feature type="domain" description="Phospholipase D N-terminal" evidence="2">
    <location>
        <begin position="49"/>
        <end position="145"/>
    </location>
</feature>
<dbReference type="InterPro" id="IPR006311">
    <property type="entry name" value="TAT_signal"/>
</dbReference>
<name>A0A933RUM0_RHOPL</name>
<evidence type="ECO:0000313" key="3">
    <source>
        <dbReference type="EMBL" id="MBI5128521.1"/>
    </source>
</evidence>
<evidence type="ECO:0000259" key="2">
    <source>
        <dbReference type="Pfam" id="PF16655"/>
    </source>
</evidence>
<dbReference type="Gene3D" id="2.60.40.380">
    <property type="entry name" value="Purple acid phosphatase-like, N-terminal"/>
    <property type="match status" value="1"/>
</dbReference>
<dbReference type="InterPro" id="IPR052900">
    <property type="entry name" value="Phospholipid_Metab_Enz"/>
</dbReference>
<sequence length="536" mass="59294">MPRSPFPSRLALDRRTVLRGALGAGLAGTLPSAVRAADRISFKSDPFILGIASGDPAPDGFVLWTRLAPEPLKARGGMAAQPVEVTVEIADDPAMTRVIRKLTETARLELAHSVHIEVEGLAPGRDYFYRFRAGDVESAIGRTRTLPAAGDAPAQIRFAAAGCQRWEDGYYTAWRAIANDQLDFVFHYGDYIYEYAHTDVTGRDKQPAPRTMPADFPACFTLTDYRRRYALYKTDADLQAAHASCPFLPSFDDHEIANNWAADSDPKHTPADAFLFRRAMALQAWYEHMPVRRAQLPRGPDVRAYRGFRYGSLLDVAVLDTRQYRSRQPCGDGFLAGCAEADDEGRTMLGSAQEQWLAERLNQGKATWQVLAQQVMFAQFDWRGFPFVKETEAPIIDVDTWNGATAGRARVTAMLEAAGIANPVVLTGDLHRALAMELRRDWRDPSSPCIGVEFLSTSISSVGDGPATEADRATMLRNNPHLKFFSDKRGYTRHVVTPTQWQADFRAVDSTATPGQPVRTAQSLVVESGRPGLISR</sequence>
<accession>A0A933RUM0</accession>
<dbReference type="InterPro" id="IPR018946">
    <property type="entry name" value="PhoD-like_MPP"/>
</dbReference>
<protein>
    <submittedName>
        <fullName evidence="3">Alkaline phosphatase D family protein</fullName>
    </submittedName>
</protein>
<dbReference type="EMBL" id="JACRJB010000010">
    <property type="protein sequence ID" value="MBI5128521.1"/>
    <property type="molecule type" value="Genomic_DNA"/>
</dbReference>
<dbReference type="InterPro" id="IPR038607">
    <property type="entry name" value="PhoD-like_sf"/>
</dbReference>
<reference evidence="3" key="1">
    <citation type="submission" date="2020-07" db="EMBL/GenBank/DDBJ databases">
        <title>Huge and variable diversity of episymbiotic CPR bacteria and DPANN archaea in groundwater ecosystems.</title>
        <authorList>
            <person name="He C.Y."/>
            <person name="Keren R."/>
            <person name="Whittaker M."/>
            <person name="Farag I.F."/>
            <person name="Doudna J."/>
            <person name="Cate J.H.D."/>
            <person name="Banfield J.F."/>
        </authorList>
    </citation>
    <scope>NUCLEOTIDE SEQUENCE</scope>
    <source>
        <strain evidence="3">NC_groundwater_1818_Pr3_B-0.1um_66_35</strain>
    </source>
</reference>
<dbReference type="InterPro" id="IPR032093">
    <property type="entry name" value="PhoD_N"/>
</dbReference>
<evidence type="ECO:0000259" key="1">
    <source>
        <dbReference type="Pfam" id="PF09423"/>
    </source>
</evidence>
<dbReference type="Pfam" id="PF09423">
    <property type="entry name" value="PhoD"/>
    <property type="match status" value="1"/>
</dbReference>
<gene>
    <name evidence="3" type="ORF">HZA66_03695</name>
</gene>
<dbReference type="Proteomes" id="UP000782519">
    <property type="component" value="Unassembled WGS sequence"/>
</dbReference>
<dbReference type="PANTHER" id="PTHR43606">
    <property type="entry name" value="PHOSPHATASE, PUTATIVE (AFU_ORTHOLOGUE AFUA_6G08710)-RELATED"/>
    <property type="match status" value="1"/>
</dbReference>